<dbReference type="PANTHER" id="PTHR12149:SF8">
    <property type="entry name" value="PROTEIN-RIBULOSAMINE 3-KINASE"/>
    <property type="match status" value="1"/>
</dbReference>
<dbReference type="InterPro" id="IPR016477">
    <property type="entry name" value="Fructo-/Ketosamine-3-kinase"/>
</dbReference>
<proteinExistence type="inferred from homology"/>
<comment type="caution">
    <text evidence="3">The sequence shown here is derived from an EMBL/GenBank/DDBJ whole genome shotgun (WGS) entry which is preliminary data.</text>
</comment>
<accession>A0A934RFG2</accession>
<reference evidence="3" key="1">
    <citation type="submission" date="2021-01" db="EMBL/GenBank/DDBJ databases">
        <title>Modified the classification status of verrucomicrobia.</title>
        <authorList>
            <person name="Feng X."/>
        </authorList>
    </citation>
    <scope>NUCLEOTIDE SEQUENCE</scope>
    <source>
        <strain evidence="3">KCTC 22201</strain>
    </source>
</reference>
<gene>
    <name evidence="3" type="ORF">JIN81_11115</name>
</gene>
<dbReference type="Pfam" id="PF03881">
    <property type="entry name" value="Fructosamin_kin"/>
    <property type="match status" value="1"/>
</dbReference>
<sequence>MKAAVLHLLGECPAGSPVPVSGGCIHRAHRWGPYFIKSNDISHAPAFRSEATGLGAIAATGAIRTPEVVATGTADGTAILILEHLDLRPSGDESRLGEAMAALHQTTTSVFGFREDNFIGSTPQANPPTASWGDFFADHRLGRMFDLLGARKITFRGSDRFLERVGSLLPENPPASLLHGDLWSGNRAYLPDGEPVIFDPACYHGHAAADLAMTRLFGGFGQSFYEAYRSNHGDDGEADDLDDIYNLYHILNHALLFGGSYISQADAIIQRFS</sequence>
<dbReference type="RefSeq" id="WP_200279154.1">
    <property type="nucleotide sequence ID" value="NZ_JAENII010000007.1"/>
</dbReference>
<evidence type="ECO:0000313" key="3">
    <source>
        <dbReference type="EMBL" id="MBK1827571.1"/>
    </source>
</evidence>
<dbReference type="SUPFAM" id="SSF56112">
    <property type="entry name" value="Protein kinase-like (PK-like)"/>
    <property type="match status" value="1"/>
</dbReference>
<dbReference type="InterPro" id="IPR011009">
    <property type="entry name" value="Kinase-like_dom_sf"/>
</dbReference>
<dbReference type="PROSITE" id="PS51257">
    <property type="entry name" value="PROKAR_LIPOPROTEIN"/>
    <property type="match status" value="1"/>
</dbReference>
<dbReference type="AlphaFoldDB" id="A0A934RFG2"/>
<evidence type="ECO:0000313" key="4">
    <source>
        <dbReference type="Proteomes" id="UP000658278"/>
    </source>
</evidence>
<dbReference type="PANTHER" id="PTHR12149">
    <property type="entry name" value="FRUCTOSAMINE 3 KINASE-RELATED PROTEIN"/>
    <property type="match status" value="1"/>
</dbReference>
<name>A0A934RFG2_9BACT</name>
<dbReference type="Proteomes" id="UP000658278">
    <property type="component" value="Unassembled WGS sequence"/>
</dbReference>
<protein>
    <submittedName>
        <fullName evidence="3">Fructosamine kinase family protein</fullName>
    </submittedName>
</protein>
<dbReference type="Gene3D" id="3.30.200.20">
    <property type="entry name" value="Phosphorylase Kinase, domain 1"/>
    <property type="match status" value="1"/>
</dbReference>
<dbReference type="Gene3D" id="3.90.1200.10">
    <property type="match status" value="1"/>
</dbReference>
<evidence type="ECO:0000256" key="1">
    <source>
        <dbReference type="ARBA" id="ARBA00009460"/>
    </source>
</evidence>
<dbReference type="GO" id="GO:0016301">
    <property type="term" value="F:kinase activity"/>
    <property type="evidence" value="ECO:0007669"/>
    <property type="project" value="UniProtKB-UniRule"/>
</dbReference>
<keyword evidence="2 3" id="KW-0418">Kinase</keyword>
<dbReference type="EMBL" id="JAENII010000007">
    <property type="protein sequence ID" value="MBK1827571.1"/>
    <property type="molecule type" value="Genomic_DNA"/>
</dbReference>
<keyword evidence="4" id="KW-1185">Reference proteome</keyword>
<evidence type="ECO:0000256" key="2">
    <source>
        <dbReference type="PIRNR" id="PIRNR006221"/>
    </source>
</evidence>
<keyword evidence="2" id="KW-0808">Transferase</keyword>
<dbReference type="PIRSF" id="PIRSF006221">
    <property type="entry name" value="Ketosamine-3-kinase"/>
    <property type="match status" value="1"/>
</dbReference>
<organism evidence="3 4">
    <name type="scientific">Haloferula rosea</name>
    <dbReference type="NCBI Taxonomy" id="490093"/>
    <lineage>
        <taxon>Bacteria</taxon>
        <taxon>Pseudomonadati</taxon>
        <taxon>Verrucomicrobiota</taxon>
        <taxon>Verrucomicrobiia</taxon>
        <taxon>Verrucomicrobiales</taxon>
        <taxon>Verrucomicrobiaceae</taxon>
        <taxon>Haloferula</taxon>
    </lineage>
</organism>
<comment type="similarity">
    <text evidence="1 2">Belongs to the fructosamine kinase family.</text>
</comment>